<keyword evidence="2 3" id="KW-0040">ANK repeat</keyword>
<evidence type="ECO:0000313" key="6">
    <source>
        <dbReference type="EMBL" id="KAK6167861.1"/>
    </source>
</evidence>
<dbReference type="InterPro" id="IPR036770">
    <property type="entry name" value="Ankyrin_rpt-contain_sf"/>
</dbReference>
<dbReference type="EMBL" id="JAZGQO010000018">
    <property type="protein sequence ID" value="KAK6167861.1"/>
    <property type="molecule type" value="Genomic_DNA"/>
</dbReference>
<evidence type="ECO:0000259" key="5">
    <source>
        <dbReference type="PROSITE" id="PS50225"/>
    </source>
</evidence>
<accession>A0AAN8GCX9</accession>
<dbReference type="AlphaFoldDB" id="A0AAN8GCX9"/>
<dbReference type="Pfam" id="PF12796">
    <property type="entry name" value="Ank_2"/>
    <property type="match status" value="2"/>
</dbReference>
<name>A0AAN8GCX9_PATCE</name>
<feature type="domain" description="SOCS box" evidence="5">
    <location>
        <begin position="444"/>
        <end position="495"/>
    </location>
</feature>
<feature type="repeat" description="ANK" evidence="3">
    <location>
        <begin position="210"/>
        <end position="242"/>
    </location>
</feature>
<dbReference type="InterPro" id="IPR002110">
    <property type="entry name" value="Ankyrin_rpt"/>
</dbReference>
<evidence type="ECO:0000256" key="4">
    <source>
        <dbReference type="SAM" id="MobiDB-lite"/>
    </source>
</evidence>
<evidence type="ECO:0000256" key="2">
    <source>
        <dbReference type="ARBA" id="ARBA00023043"/>
    </source>
</evidence>
<dbReference type="Proteomes" id="UP001347796">
    <property type="component" value="Unassembled WGS sequence"/>
</dbReference>
<gene>
    <name evidence="6" type="ORF">SNE40_021793</name>
</gene>
<dbReference type="InterPro" id="IPR036036">
    <property type="entry name" value="SOCS_box-like_dom_sf"/>
</dbReference>
<dbReference type="Pfam" id="PF07525">
    <property type="entry name" value="SOCS_box"/>
    <property type="match status" value="1"/>
</dbReference>
<dbReference type="PROSITE" id="PS50088">
    <property type="entry name" value="ANK_REPEAT"/>
    <property type="match status" value="5"/>
</dbReference>
<keyword evidence="7" id="KW-1185">Reference proteome</keyword>
<feature type="repeat" description="ANK" evidence="3">
    <location>
        <begin position="100"/>
        <end position="132"/>
    </location>
</feature>
<dbReference type="PANTHER" id="PTHR24198:SF165">
    <property type="entry name" value="ANKYRIN REPEAT-CONTAINING PROTEIN-RELATED"/>
    <property type="match status" value="1"/>
</dbReference>
<protein>
    <recommendedName>
        <fullName evidence="5">SOCS box domain-containing protein</fullName>
    </recommendedName>
</protein>
<proteinExistence type="predicted"/>
<dbReference type="PANTHER" id="PTHR24198">
    <property type="entry name" value="ANKYRIN REPEAT AND PROTEIN KINASE DOMAIN-CONTAINING PROTEIN"/>
    <property type="match status" value="1"/>
</dbReference>
<dbReference type="SMART" id="SM00969">
    <property type="entry name" value="SOCS_box"/>
    <property type="match status" value="1"/>
</dbReference>
<dbReference type="PROSITE" id="PS50297">
    <property type="entry name" value="ANK_REP_REGION"/>
    <property type="match status" value="4"/>
</dbReference>
<dbReference type="InterPro" id="IPR001496">
    <property type="entry name" value="SOCS_box"/>
</dbReference>
<comment type="caution">
    <text evidence="6">The sequence shown here is derived from an EMBL/GenBank/DDBJ whole genome shotgun (WGS) entry which is preliminary data.</text>
</comment>
<dbReference type="SUPFAM" id="SSF158235">
    <property type="entry name" value="SOCS box-like"/>
    <property type="match status" value="1"/>
</dbReference>
<feature type="repeat" description="ANK" evidence="3">
    <location>
        <begin position="246"/>
        <end position="278"/>
    </location>
</feature>
<reference evidence="6 7" key="1">
    <citation type="submission" date="2024-01" db="EMBL/GenBank/DDBJ databases">
        <title>The genome of the rayed Mediterranean limpet Patella caerulea (Linnaeus, 1758).</title>
        <authorList>
            <person name="Anh-Thu Weber A."/>
            <person name="Halstead-Nussloch G."/>
        </authorList>
    </citation>
    <scope>NUCLEOTIDE SEQUENCE [LARGE SCALE GENOMIC DNA]</scope>
    <source>
        <strain evidence="6">AATW-2023a</strain>
        <tissue evidence="6">Whole specimen</tissue>
    </source>
</reference>
<organism evidence="6 7">
    <name type="scientific">Patella caerulea</name>
    <name type="common">Rayed Mediterranean limpet</name>
    <dbReference type="NCBI Taxonomy" id="87958"/>
    <lineage>
        <taxon>Eukaryota</taxon>
        <taxon>Metazoa</taxon>
        <taxon>Spiralia</taxon>
        <taxon>Lophotrochozoa</taxon>
        <taxon>Mollusca</taxon>
        <taxon>Gastropoda</taxon>
        <taxon>Patellogastropoda</taxon>
        <taxon>Patelloidea</taxon>
        <taxon>Patellidae</taxon>
        <taxon>Patella</taxon>
    </lineage>
</organism>
<feature type="region of interest" description="Disordered" evidence="4">
    <location>
        <begin position="1"/>
        <end position="23"/>
    </location>
</feature>
<feature type="repeat" description="ANK" evidence="3">
    <location>
        <begin position="312"/>
        <end position="348"/>
    </location>
</feature>
<evidence type="ECO:0000256" key="3">
    <source>
        <dbReference type="PROSITE-ProRule" id="PRU00023"/>
    </source>
</evidence>
<dbReference type="GO" id="GO:0035556">
    <property type="term" value="P:intracellular signal transduction"/>
    <property type="evidence" value="ECO:0007669"/>
    <property type="project" value="InterPro"/>
</dbReference>
<evidence type="ECO:0000313" key="7">
    <source>
        <dbReference type="Proteomes" id="UP001347796"/>
    </source>
</evidence>
<dbReference type="Gene3D" id="1.25.40.20">
    <property type="entry name" value="Ankyrin repeat-containing domain"/>
    <property type="match status" value="2"/>
</dbReference>
<dbReference type="PROSITE" id="PS50225">
    <property type="entry name" value="SOCS"/>
    <property type="match status" value="1"/>
</dbReference>
<keyword evidence="1" id="KW-0677">Repeat</keyword>
<dbReference type="Pfam" id="PF00023">
    <property type="entry name" value="Ank"/>
    <property type="match status" value="2"/>
</dbReference>
<evidence type="ECO:0000256" key="1">
    <source>
        <dbReference type="ARBA" id="ARBA00022737"/>
    </source>
</evidence>
<dbReference type="PRINTS" id="PR01415">
    <property type="entry name" value="ANKYRIN"/>
</dbReference>
<dbReference type="SUPFAM" id="SSF48403">
    <property type="entry name" value="Ankyrin repeat"/>
    <property type="match status" value="1"/>
</dbReference>
<dbReference type="CDD" id="cd03716">
    <property type="entry name" value="SOCS_ASB_like"/>
    <property type="match status" value="1"/>
</dbReference>
<sequence>MSENEPECSKTEDTDDSDDSSDCQGRGILKEKNILRLLSDALTFKSPLEDIELIIKCGANVNGSVKRGLRPLHYAVYVDYVEGARLLIEKGADVNQPDDIGYTPMHVCARKGSLKSMRLLIENGAFVDFFAENPAISENIRDLGYLTIEPLNLAVENNNVDCLKLLLESGARPDHKYFMGYEINLVPIDHVECLELLLQYGADPNVCNRCGITPLMKSCRQQRLDVVRLLLTYAADVNLQSPPRFDQKSALHFCVQVGNSGIAHTLLRHGAKPGKLDNYNYGALHTAVLKDRVDLCEMFLKWNADVNEFSDDKTTPLVLACATPNLTQRKQIIELLLDNGADPNKHAGIVSYTSPCLSPLTEYLRIQDAETITYDVVHLLIKHGAKVHFKGQSSPARLKDPFGILHYMSNIKDKDDIFSLLAVSAQIFDVPSIQRYSGLLDWQRRLLISLSSAPRPLKHLVRQSIRQMFLQQIPKLVNDLPVPSIIKQYLLYEHY</sequence>
<feature type="repeat" description="ANK" evidence="3">
    <location>
        <begin position="67"/>
        <end position="99"/>
    </location>
</feature>
<dbReference type="SMART" id="SM00248">
    <property type="entry name" value="ANK"/>
    <property type="match status" value="9"/>
</dbReference>